<dbReference type="STRING" id="578942.SAMN05216289_10256"/>
<dbReference type="InterPro" id="IPR051398">
    <property type="entry name" value="Polysacch_Deacetylase"/>
</dbReference>
<comment type="subcellular location">
    <subcellularLocation>
        <location evidence="1">Secreted</location>
    </subcellularLocation>
</comment>
<dbReference type="InterPro" id="IPR002509">
    <property type="entry name" value="NODB_dom"/>
</dbReference>
<dbReference type="Pfam" id="PF01522">
    <property type="entry name" value="Polysacc_deac_1"/>
    <property type="match status" value="1"/>
</dbReference>
<evidence type="ECO:0000259" key="4">
    <source>
        <dbReference type="PROSITE" id="PS51677"/>
    </source>
</evidence>
<keyword evidence="3" id="KW-0812">Transmembrane</keyword>
<dbReference type="AlphaFoldDB" id="A0A1I4VG76"/>
<keyword evidence="2" id="KW-0732">Signal</keyword>
<keyword evidence="3" id="KW-1133">Transmembrane helix</keyword>
<feature type="transmembrane region" description="Helical" evidence="3">
    <location>
        <begin position="20"/>
        <end position="37"/>
    </location>
</feature>
<name>A0A1I4VG76_9GAMM</name>
<keyword evidence="3" id="KW-0472">Membrane</keyword>
<evidence type="ECO:0000256" key="1">
    <source>
        <dbReference type="ARBA" id="ARBA00004613"/>
    </source>
</evidence>
<dbReference type="Proteomes" id="UP000198575">
    <property type="component" value="Unassembled WGS sequence"/>
</dbReference>
<evidence type="ECO:0000313" key="5">
    <source>
        <dbReference type="EMBL" id="SFN00202.1"/>
    </source>
</evidence>
<accession>A0A1I4VG76</accession>
<protein>
    <submittedName>
        <fullName evidence="5">Polysaccharide deacetylase</fullName>
    </submittedName>
</protein>
<gene>
    <name evidence="5" type="ORF">SAMN05216289_10256</name>
</gene>
<dbReference type="CDD" id="cd10918">
    <property type="entry name" value="CE4_NodB_like_5s_6s"/>
    <property type="match status" value="1"/>
</dbReference>
<sequence>MPALMDSNTDNVARTSRRQILASLLCRTGLIGAASWLRSTLIRDLRILAYHRVLAVDEERFDFDLELVSADPGQFREQMRLLKRRFNPVRFGDVVTAMETGKRLPPRPVVVSFDDGYDDNYRIAFPILRELGVPAMFFVSTGHIESGLPFSYDWFVYMLCCTPATHLRIVELEIDQDLPATRSQRRSLAVDLLDRMKGLDARTQDGIVTKLETEWSMPRAAGHADCRPMNWAQLREMHAAGMEIGSHGVWHNMLAKLPDGTMREEVEGSRRTLERELEAPVDVISYPVGGRDAFDDQVVTTAKAAGYKLGCSYVSGTSPVPRQPQFDLHRLPVERHMNIDWFASLIGLPEAFSYPSRHRLG</sequence>
<dbReference type="PANTHER" id="PTHR34216:SF3">
    <property type="entry name" value="POLY-BETA-1,6-N-ACETYL-D-GLUCOSAMINE N-DEACETYLASE"/>
    <property type="match status" value="1"/>
</dbReference>
<dbReference type="PANTHER" id="PTHR34216">
    <property type="match status" value="1"/>
</dbReference>
<evidence type="ECO:0000256" key="2">
    <source>
        <dbReference type="ARBA" id="ARBA00022729"/>
    </source>
</evidence>
<dbReference type="PROSITE" id="PS51677">
    <property type="entry name" value="NODB"/>
    <property type="match status" value="1"/>
</dbReference>
<dbReference type="SUPFAM" id="SSF88713">
    <property type="entry name" value="Glycoside hydrolase/deacetylase"/>
    <property type="match status" value="1"/>
</dbReference>
<dbReference type="GO" id="GO:0016810">
    <property type="term" value="F:hydrolase activity, acting on carbon-nitrogen (but not peptide) bonds"/>
    <property type="evidence" value="ECO:0007669"/>
    <property type="project" value="InterPro"/>
</dbReference>
<reference evidence="5 6" key="1">
    <citation type="submission" date="2016-10" db="EMBL/GenBank/DDBJ databases">
        <authorList>
            <person name="de Groot N.N."/>
        </authorList>
    </citation>
    <scope>NUCLEOTIDE SEQUENCE [LARGE SCALE GENOMIC DNA]</scope>
    <source>
        <strain evidence="5 6">CGMCC 1.7659</strain>
    </source>
</reference>
<dbReference type="RefSeq" id="WP_245778759.1">
    <property type="nucleotide sequence ID" value="NZ_FOVF01000002.1"/>
</dbReference>
<evidence type="ECO:0000313" key="6">
    <source>
        <dbReference type="Proteomes" id="UP000198575"/>
    </source>
</evidence>
<proteinExistence type="predicted"/>
<dbReference type="GO" id="GO:0005576">
    <property type="term" value="C:extracellular region"/>
    <property type="evidence" value="ECO:0007669"/>
    <property type="project" value="UniProtKB-SubCell"/>
</dbReference>
<evidence type="ECO:0000256" key="3">
    <source>
        <dbReference type="SAM" id="Phobius"/>
    </source>
</evidence>
<dbReference type="InterPro" id="IPR011330">
    <property type="entry name" value="Glyco_hydro/deAcase_b/a-brl"/>
</dbReference>
<dbReference type="Gene3D" id="3.20.20.370">
    <property type="entry name" value="Glycoside hydrolase/deacetylase"/>
    <property type="match status" value="1"/>
</dbReference>
<feature type="domain" description="NodB homology" evidence="4">
    <location>
        <begin position="107"/>
        <end position="361"/>
    </location>
</feature>
<keyword evidence="6" id="KW-1185">Reference proteome</keyword>
<organism evidence="5 6">
    <name type="scientific">Dokdonella immobilis</name>
    <dbReference type="NCBI Taxonomy" id="578942"/>
    <lineage>
        <taxon>Bacteria</taxon>
        <taxon>Pseudomonadati</taxon>
        <taxon>Pseudomonadota</taxon>
        <taxon>Gammaproteobacteria</taxon>
        <taxon>Lysobacterales</taxon>
        <taxon>Rhodanobacteraceae</taxon>
        <taxon>Dokdonella</taxon>
    </lineage>
</organism>
<dbReference type="GO" id="GO:0005975">
    <property type="term" value="P:carbohydrate metabolic process"/>
    <property type="evidence" value="ECO:0007669"/>
    <property type="project" value="InterPro"/>
</dbReference>
<dbReference type="EMBL" id="FOVF01000002">
    <property type="protein sequence ID" value="SFN00202.1"/>
    <property type="molecule type" value="Genomic_DNA"/>
</dbReference>